<dbReference type="PANTHER" id="PTHR30606:SF9">
    <property type="entry name" value="LIPID A BIOSYNTHESIS LAUROYLTRANSFERASE"/>
    <property type="match status" value="1"/>
</dbReference>
<keyword evidence="4 7" id="KW-0808">Transferase</keyword>
<dbReference type="AlphaFoldDB" id="A0A846ZNI4"/>
<dbReference type="InterPro" id="IPR014548">
    <property type="entry name" value="Ac_Trasf"/>
</dbReference>
<evidence type="ECO:0000256" key="4">
    <source>
        <dbReference type="ARBA" id="ARBA00022679"/>
    </source>
</evidence>
<dbReference type="InterPro" id="IPR004960">
    <property type="entry name" value="LipA_acyltrans"/>
</dbReference>
<evidence type="ECO:0000313" key="7">
    <source>
        <dbReference type="EMBL" id="NKZ39865.1"/>
    </source>
</evidence>
<evidence type="ECO:0000256" key="5">
    <source>
        <dbReference type="ARBA" id="ARBA00023136"/>
    </source>
</evidence>
<reference evidence="7 8" key="1">
    <citation type="journal article" date="2017" name="Int. J. Syst. Evol. Microbiol.">
        <title>Oleiagrimonas citrea sp. nov., a marine bacterium isolated from tidal flat sediment and emended description of the genus Oleiagrimonas Fang et al. 2015 and Oleiagrimonas soli.</title>
        <authorList>
            <person name="Yang S.H."/>
            <person name="Seo H.S."/>
            <person name="Seong C.N."/>
            <person name="Kwon K.K."/>
        </authorList>
    </citation>
    <scope>NUCLEOTIDE SEQUENCE [LARGE SCALE GENOMIC DNA]</scope>
    <source>
        <strain evidence="7 8">MEBiC09124</strain>
    </source>
</reference>
<keyword evidence="3" id="KW-0997">Cell inner membrane</keyword>
<gene>
    <name evidence="7" type="ORF">HF690_12990</name>
</gene>
<comment type="caution">
    <text evidence="7">The sequence shown here is derived from an EMBL/GenBank/DDBJ whole genome shotgun (WGS) entry which is preliminary data.</text>
</comment>
<dbReference type="EMBL" id="JAAZQD010000005">
    <property type="protein sequence ID" value="NKZ39865.1"/>
    <property type="molecule type" value="Genomic_DNA"/>
</dbReference>
<dbReference type="Proteomes" id="UP000541636">
    <property type="component" value="Unassembled WGS sequence"/>
</dbReference>
<keyword evidence="6 7" id="KW-0012">Acyltransferase</keyword>
<dbReference type="GO" id="GO:0016746">
    <property type="term" value="F:acyltransferase activity"/>
    <property type="evidence" value="ECO:0007669"/>
    <property type="project" value="UniProtKB-KW"/>
</dbReference>
<dbReference type="GO" id="GO:0005886">
    <property type="term" value="C:plasma membrane"/>
    <property type="evidence" value="ECO:0007669"/>
    <property type="project" value="UniProtKB-SubCell"/>
</dbReference>
<dbReference type="CDD" id="cd07984">
    <property type="entry name" value="LPLAT_LABLAT-like"/>
    <property type="match status" value="1"/>
</dbReference>
<evidence type="ECO:0000256" key="1">
    <source>
        <dbReference type="ARBA" id="ARBA00004533"/>
    </source>
</evidence>
<organism evidence="7 8">
    <name type="scientific">Oleiagrimonas citrea</name>
    <dbReference type="NCBI Taxonomy" id="1665687"/>
    <lineage>
        <taxon>Bacteria</taxon>
        <taxon>Pseudomonadati</taxon>
        <taxon>Pseudomonadota</taxon>
        <taxon>Gammaproteobacteria</taxon>
        <taxon>Lysobacterales</taxon>
        <taxon>Rhodanobacteraceae</taxon>
        <taxon>Oleiagrimonas</taxon>
    </lineage>
</organism>
<sequence>MSAHWRQRPEGGGFFALWLIRTIALRCGRPAARVVLYPITLYFFFRRGPERRASRQFLTRALGQRATVWQILRHIHSFASITLDRVFMLARGERGFRLEVEGLDYLHDAIDEGRGAMLMGSHHGSFEALRMLSQRYQKAPLRIVLNKQQTPAMTALLEALAPDIGERVIDGAQDPASVVLALGEAARQGHMVALLADRGRQDEAMLRVPFLGEDAAFPVGPWLLAASLRIPVVLCFGLYLGGNRYKLVFEPFADTRELPREGRRKAVRGYVREYAARLESLARTHPYNWFNFYDFWHDTTQVVGNDAGAGVGRDVGARA</sequence>
<comment type="subcellular location">
    <subcellularLocation>
        <location evidence="1">Cell inner membrane</location>
    </subcellularLocation>
</comment>
<dbReference type="PANTHER" id="PTHR30606">
    <property type="entry name" value="LIPID A BIOSYNTHESIS LAUROYL ACYLTRANSFERASE"/>
    <property type="match status" value="1"/>
</dbReference>
<evidence type="ECO:0000256" key="2">
    <source>
        <dbReference type="ARBA" id="ARBA00022475"/>
    </source>
</evidence>
<evidence type="ECO:0000256" key="3">
    <source>
        <dbReference type="ARBA" id="ARBA00022519"/>
    </source>
</evidence>
<proteinExistence type="predicted"/>
<keyword evidence="2" id="KW-1003">Cell membrane</keyword>
<dbReference type="GO" id="GO:0009247">
    <property type="term" value="P:glycolipid biosynthetic process"/>
    <property type="evidence" value="ECO:0007669"/>
    <property type="project" value="UniProtKB-ARBA"/>
</dbReference>
<name>A0A846ZNI4_9GAMM</name>
<accession>A0A846ZNI4</accession>
<dbReference type="PIRSF" id="PIRSF028561">
    <property type="entry name" value="Ac_Trasf"/>
    <property type="match status" value="1"/>
</dbReference>
<keyword evidence="8" id="KW-1185">Reference proteome</keyword>
<dbReference type="RefSeq" id="WP_113065695.1">
    <property type="nucleotide sequence ID" value="NZ_JAAZQD010000005.1"/>
</dbReference>
<dbReference type="Pfam" id="PF03279">
    <property type="entry name" value="Lip_A_acyltrans"/>
    <property type="match status" value="1"/>
</dbReference>
<evidence type="ECO:0000256" key="6">
    <source>
        <dbReference type="ARBA" id="ARBA00023315"/>
    </source>
</evidence>
<protein>
    <submittedName>
        <fullName evidence="7">Acyltransferase</fullName>
    </submittedName>
</protein>
<keyword evidence="5" id="KW-0472">Membrane</keyword>
<evidence type="ECO:0000313" key="8">
    <source>
        <dbReference type="Proteomes" id="UP000541636"/>
    </source>
</evidence>